<organism evidence="2 3">
    <name type="scientific">Paenibacillus solisilvae</name>
    <dbReference type="NCBI Taxonomy" id="2486751"/>
    <lineage>
        <taxon>Bacteria</taxon>
        <taxon>Bacillati</taxon>
        <taxon>Bacillota</taxon>
        <taxon>Bacilli</taxon>
        <taxon>Bacillales</taxon>
        <taxon>Paenibacillaceae</taxon>
        <taxon>Paenibacillus</taxon>
    </lineage>
</organism>
<name>A0ABW0W5Y9_9BACL</name>
<protein>
    <submittedName>
        <fullName evidence="2">Small, acid-soluble spore protein, alpha/beta type</fullName>
    </submittedName>
</protein>
<dbReference type="PANTHER" id="PTHR36107">
    <property type="entry name" value="SMALL, ACID-SOLUBLE SPORE PROTEIN A"/>
    <property type="match status" value="1"/>
</dbReference>
<dbReference type="InterPro" id="IPR050847">
    <property type="entry name" value="SASP_DNA-binding"/>
</dbReference>
<evidence type="ECO:0000313" key="2">
    <source>
        <dbReference type="EMBL" id="MFC5652464.1"/>
    </source>
</evidence>
<dbReference type="InterPro" id="IPR001448">
    <property type="entry name" value="SASP_alpha/beta-type"/>
</dbReference>
<keyword evidence="3" id="KW-1185">Reference proteome</keyword>
<dbReference type="Pfam" id="PF00269">
    <property type="entry name" value="SASP"/>
    <property type="match status" value="1"/>
</dbReference>
<proteinExistence type="predicted"/>
<dbReference type="PANTHER" id="PTHR36107:SF1">
    <property type="entry name" value="SMALL, ACID-SOLUBLE SPORE PROTEIN A"/>
    <property type="match status" value="1"/>
</dbReference>
<dbReference type="EMBL" id="JBHSOW010000096">
    <property type="protein sequence ID" value="MFC5652464.1"/>
    <property type="molecule type" value="Genomic_DNA"/>
</dbReference>
<dbReference type="RefSeq" id="WP_379191098.1">
    <property type="nucleotide sequence ID" value="NZ_JBHSOW010000096.1"/>
</dbReference>
<gene>
    <name evidence="2" type="ORF">ACFPYJ_25775</name>
</gene>
<dbReference type="Gene3D" id="6.10.10.80">
    <property type="entry name" value="Small, acid-soluble spore protein, alpha/beta type-like"/>
    <property type="match status" value="1"/>
</dbReference>
<reference evidence="3" key="1">
    <citation type="journal article" date="2019" name="Int. J. Syst. Evol. Microbiol.">
        <title>The Global Catalogue of Microorganisms (GCM) 10K type strain sequencing project: providing services to taxonomists for standard genome sequencing and annotation.</title>
        <authorList>
            <consortium name="The Broad Institute Genomics Platform"/>
            <consortium name="The Broad Institute Genome Sequencing Center for Infectious Disease"/>
            <person name="Wu L."/>
            <person name="Ma J."/>
        </authorList>
    </citation>
    <scope>NUCLEOTIDE SEQUENCE [LARGE SCALE GENOMIC DNA]</scope>
    <source>
        <strain evidence="3">CGMCC 1.3240</strain>
    </source>
</reference>
<evidence type="ECO:0000256" key="1">
    <source>
        <dbReference type="ARBA" id="ARBA00003863"/>
    </source>
</evidence>
<sequence length="77" mass="8223">MAGQSQSRSSNTLVVPQASAALSQLKYEAAQELGIQIPADGYYGNFATRDAGSLGGYITRKLVQIAEQQLSGQSQFR</sequence>
<accession>A0ABW0W5Y9</accession>
<comment type="function">
    <text evidence="1">SASP are bound to spore DNA. They are double-stranded DNA-binding proteins that cause DNA to change to an a-like conformation. They protect the DNA backbone from chemical and enzymatic cleavage and are thus involved in dormant spore's high resistance to UV light.</text>
</comment>
<comment type="caution">
    <text evidence="2">The sequence shown here is derived from an EMBL/GenBank/DDBJ whole genome shotgun (WGS) entry which is preliminary data.</text>
</comment>
<dbReference type="InterPro" id="IPR038300">
    <property type="entry name" value="SASP_sf_alpha/beta"/>
</dbReference>
<dbReference type="Proteomes" id="UP001596047">
    <property type="component" value="Unassembled WGS sequence"/>
</dbReference>
<evidence type="ECO:0000313" key="3">
    <source>
        <dbReference type="Proteomes" id="UP001596047"/>
    </source>
</evidence>